<protein>
    <submittedName>
        <fullName evidence="2">Uncharacterized protein</fullName>
    </submittedName>
</protein>
<dbReference type="EMBL" id="JAVFKD010000004">
    <property type="protein sequence ID" value="KAK5994892.1"/>
    <property type="molecule type" value="Genomic_DNA"/>
</dbReference>
<feature type="compositionally biased region" description="Polar residues" evidence="1">
    <location>
        <begin position="17"/>
        <end position="28"/>
    </location>
</feature>
<sequence length="197" mass="21769">MDSSLASPPSLEKKQPDTSAPLQPSLQKPATIYTSKIHHYDGTMDNNARTPFLPDGENIEPTANRVAPINHDPPPPYEEPRLSSGSGILCFLAFWGYVALGWNFFHMVFPAHSSTNINYSHSLRSLRDCGPTKQDALHRSCAYDSLSASWLPPYCRDEPLTAEFERAAHWQYFADENGTVPLTRTDVAELGGTGGSF</sequence>
<dbReference type="PANTHER" id="PTHR35896">
    <property type="entry name" value="IG-LIKE DOMAIN-CONTAINING PROTEIN"/>
    <property type="match status" value="1"/>
</dbReference>
<dbReference type="Proteomes" id="UP001338125">
    <property type="component" value="Unassembled WGS sequence"/>
</dbReference>
<evidence type="ECO:0000256" key="1">
    <source>
        <dbReference type="SAM" id="MobiDB-lite"/>
    </source>
</evidence>
<keyword evidence="3" id="KW-1185">Reference proteome</keyword>
<dbReference type="PANTHER" id="PTHR35896:SF3">
    <property type="entry name" value="MAJOR FACILITATOR SUPERFAMILY TRANSPORTER"/>
    <property type="match status" value="1"/>
</dbReference>
<proteinExistence type="predicted"/>
<feature type="region of interest" description="Disordered" evidence="1">
    <location>
        <begin position="1"/>
        <end position="28"/>
    </location>
</feature>
<reference evidence="2 3" key="1">
    <citation type="submission" date="2024-01" db="EMBL/GenBank/DDBJ databases">
        <title>Complete genome of Cladobotryum mycophilum ATHUM6906.</title>
        <authorList>
            <person name="Christinaki A.C."/>
            <person name="Myridakis A.I."/>
            <person name="Kouvelis V.N."/>
        </authorList>
    </citation>
    <scope>NUCLEOTIDE SEQUENCE [LARGE SCALE GENOMIC DNA]</scope>
    <source>
        <strain evidence="2 3">ATHUM6906</strain>
    </source>
</reference>
<organism evidence="2 3">
    <name type="scientific">Cladobotryum mycophilum</name>
    <dbReference type="NCBI Taxonomy" id="491253"/>
    <lineage>
        <taxon>Eukaryota</taxon>
        <taxon>Fungi</taxon>
        <taxon>Dikarya</taxon>
        <taxon>Ascomycota</taxon>
        <taxon>Pezizomycotina</taxon>
        <taxon>Sordariomycetes</taxon>
        <taxon>Hypocreomycetidae</taxon>
        <taxon>Hypocreales</taxon>
        <taxon>Hypocreaceae</taxon>
        <taxon>Cladobotryum</taxon>
    </lineage>
</organism>
<evidence type="ECO:0000313" key="2">
    <source>
        <dbReference type="EMBL" id="KAK5994892.1"/>
    </source>
</evidence>
<comment type="caution">
    <text evidence="2">The sequence shown here is derived from an EMBL/GenBank/DDBJ whole genome shotgun (WGS) entry which is preliminary data.</text>
</comment>
<feature type="region of interest" description="Disordered" evidence="1">
    <location>
        <begin position="42"/>
        <end position="79"/>
    </location>
</feature>
<name>A0ABR0SSH8_9HYPO</name>
<dbReference type="InterPro" id="IPR053008">
    <property type="entry name" value="Phomopsin_biosynth_assoc"/>
</dbReference>
<evidence type="ECO:0000313" key="3">
    <source>
        <dbReference type="Proteomes" id="UP001338125"/>
    </source>
</evidence>
<gene>
    <name evidence="2" type="ORF">PT974_03279</name>
</gene>
<accession>A0ABR0SSH8</accession>